<gene>
    <name evidence="9" type="ORF">THAOC_36292</name>
</gene>
<dbReference type="AlphaFoldDB" id="K0QZK3"/>
<feature type="compositionally biased region" description="Acidic residues" evidence="7">
    <location>
        <begin position="597"/>
        <end position="607"/>
    </location>
</feature>
<dbReference type="eggNOG" id="ENOG502QQD4">
    <property type="taxonomic scope" value="Eukaryota"/>
</dbReference>
<feature type="compositionally biased region" description="Basic and acidic residues" evidence="7">
    <location>
        <begin position="619"/>
        <end position="629"/>
    </location>
</feature>
<evidence type="ECO:0000313" key="9">
    <source>
        <dbReference type="EMBL" id="EJK45113.1"/>
    </source>
</evidence>
<feature type="transmembrane region" description="Helical" evidence="8">
    <location>
        <begin position="548"/>
        <end position="570"/>
    </location>
</feature>
<organism evidence="9 10">
    <name type="scientific">Thalassiosira oceanica</name>
    <name type="common">Marine diatom</name>
    <dbReference type="NCBI Taxonomy" id="159749"/>
    <lineage>
        <taxon>Eukaryota</taxon>
        <taxon>Sar</taxon>
        <taxon>Stramenopiles</taxon>
        <taxon>Ochrophyta</taxon>
        <taxon>Bacillariophyta</taxon>
        <taxon>Coscinodiscophyceae</taxon>
        <taxon>Thalassiosirophycidae</taxon>
        <taxon>Thalassiosirales</taxon>
        <taxon>Thalassiosiraceae</taxon>
        <taxon>Thalassiosira</taxon>
    </lineage>
</organism>
<evidence type="ECO:0000256" key="2">
    <source>
        <dbReference type="ARBA" id="ARBA00008821"/>
    </source>
</evidence>
<evidence type="ECO:0000256" key="6">
    <source>
        <dbReference type="ARBA" id="ARBA00023136"/>
    </source>
</evidence>
<feature type="transmembrane region" description="Helical" evidence="8">
    <location>
        <begin position="346"/>
        <end position="369"/>
    </location>
</feature>
<dbReference type="GO" id="GO:0042907">
    <property type="term" value="F:xanthine transmembrane transporter activity"/>
    <property type="evidence" value="ECO:0007669"/>
    <property type="project" value="TreeGrafter"/>
</dbReference>
<comment type="caution">
    <text evidence="9">The sequence shown here is derived from an EMBL/GenBank/DDBJ whole genome shotgun (WGS) entry which is preliminary data.</text>
</comment>
<evidence type="ECO:0000313" key="10">
    <source>
        <dbReference type="Proteomes" id="UP000266841"/>
    </source>
</evidence>
<reference evidence="9 10" key="1">
    <citation type="journal article" date="2012" name="Genome Biol.">
        <title>Genome and low-iron response of an oceanic diatom adapted to chronic iron limitation.</title>
        <authorList>
            <person name="Lommer M."/>
            <person name="Specht M."/>
            <person name="Roy A.S."/>
            <person name="Kraemer L."/>
            <person name="Andreson R."/>
            <person name="Gutowska M.A."/>
            <person name="Wolf J."/>
            <person name="Bergner S.V."/>
            <person name="Schilhabel M.B."/>
            <person name="Klostermeier U.C."/>
            <person name="Beiko R.G."/>
            <person name="Rosenstiel P."/>
            <person name="Hippler M."/>
            <person name="Laroche J."/>
        </authorList>
    </citation>
    <scope>NUCLEOTIDE SEQUENCE [LARGE SCALE GENOMIC DNA]</scope>
    <source>
        <strain evidence="9 10">CCMP1005</strain>
    </source>
</reference>
<feature type="transmembrane region" description="Helical" evidence="8">
    <location>
        <begin position="108"/>
        <end position="133"/>
    </location>
</feature>
<dbReference type="Pfam" id="PF00860">
    <property type="entry name" value="Xan_ur_permease"/>
    <property type="match status" value="2"/>
</dbReference>
<comment type="similarity">
    <text evidence="2">Belongs to the nucleobase:cation symporter-2 (NCS2) (TC 2.A.40) family.</text>
</comment>
<keyword evidence="10" id="KW-1185">Reference proteome</keyword>
<dbReference type="PROSITE" id="PS01116">
    <property type="entry name" value="XANTH_URACIL_PERMASE"/>
    <property type="match status" value="1"/>
</dbReference>
<evidence type="ECO:0000256" key="4">
    <source>
        <dbReference type="ARBA" id="ARBA00022692"/>
    </source>
</evidence>
<feature type="region of interest" description="Disordered" evidence="7">
    <location>
        <begin position="590"/>
        <end position="629"/>
    </location>
</feature>
<feature type="transmembrane region" description="Helical" evidence="8">
    <location>
        <begin position="210"/>
        <end position="228"/>
    </location>
</feature>
<dbReference type="OrthoDB" id="37270at2759"/>
<dbReference type="OMA" id="GLGFDWN"/>
<evidence type="ECO:0008006" key="11">
    <source>
        <dbReference type="Google" id="ProtNLM"/>
    </source>
</evidence>
<keyword evidence="3" id="KW-0813">Transport</keyword>
<dbReference type="Proteomes" id="UP000266841">
    <property type="component" value="Unassembled WGS sequence"/>
</dbReference>
<evidence type="ECO:0000256" key="5">
    <source>
        <dbReference type="ARBA" id="ARBA00022989"/>
    </source>
</evidence>
<proteinExistence type="inferred from homology"/>
<dbReference type="GO" id="GO:0005886">
    <property type="term" value="C:plasma membrane"/>
    <property type="evidence" value="ECO:0007669"/>
    <property type="project" value="UniProtKB-ARBA"/>
</dbReference>
<comment type="subcellular location">
    <subcellularLocation>
        <location evidence="1">Membrane</location>
        <topology evidence="1">Multi-pass membrane protein</topology>
    </subcellularLocation>
</comment>
<feature type="transmembrane region" description="Helical" evidence="8">
    <location>
        <begin position="440"/>
        <end position="461"/>
    </location>
</feature>
<sequence>MSAEVEKSEAPKMGERKSSRFTAGSVRDLALGDTENYDYGALCMPSIPCRKDKKTMDRFYPHDEPLPLLLCLVMGLQHAFAMVGGLITPPYVVFKFTISFMDVELQQYAIVASLIASVFISGICTIINVIRVPIPLTEKLFGRQLYIGSGLLSVMGTSFTFLPIFEIGIRQMKADGIDGTVAYGMMVGTCMVASLLEVIFSVLPGRYIRAVFPPVVCAVTVTLIGLALTGTGMKYWGGGVVCAEMIWKQHAQVVGAVGDTVSAIPGAICTNGEVKLPYGSAEYIGLGFSVLCFLVFLEFFGSPFMKNANVIIALLFGYFIAGVSNYEGLDYVNNDKIAAAPWFDFVWTQWFGLGFYAPALIPVLVAYIVTTVETVGDVTATCEVSRLPTNGMDYSSRIQGALLSDAFCSTLAGLMTGMPNTTFSQNNGVIALTKCASRRAGIATGVVLILIGVFSKIAGIITSIPDSVLGGMTVFLFANVLTSGLSLFQAVDLKSRRLRFITAMSLAIGAGVTVWPWAFQDMRASSYTAAFWTCEDCSTAMKGLRNAVSIFLSTGYCVGSIVAIILNAILPEDPPEAEIKAGITNVDWDAVGATEEKPDDEFEDDATPESAIENVATDASDKETQKETA</sequence>
<feature type="transmembrane region" description="Helical" evidence="8">
    <location>
        <begin position="66"/>
        <end position="88"/>
    </location>
</feature>
<dbReference type="PANTHER" id="PTHR42810">
    <property type="entry name" value="PURINE PERMEASE C1399.01C-RELATED"/>
    <property type="match status" value="1"/>
</dbReference>
<dbReference type="InterPro" id="IPR006042">
    <property type="entry name" value="Xan_ur_permease"/>
</dbReference>
<evidence type="ECO:0000256" key="1">
    <source>
        <dbReference type="ARBA" id="ARBA00004141"/>
    </source>
</evidence>
<evidence type="ECO:0000256" key="8">
    <source>
        <dbReference type="SAM" id="Phobius"/>
    </source>
</evidence>
<evidence type="ECO:0000256" key="7">
    <source>
        <dbReference type="SAM" id="MobiDB-lite"/>
    </source>
</evidence>
<feature type="transmembrane region" description="Helical" evidence="8">
    <location>
        <begin position="467"/>
        <end position="488"/>
    </location>
</feature>
<feature type="transmembrane region" description="Helical" evidence="8">
    <location>
        <begin position="181"/>
        <end position="203"/>
    </location>
</feature>
<dbReference type="EMBL" id="AGNL01048766">
    <property type="protein sequence ID" value="EJK45113.1"/>
    <property type="molecule type" value="Genomic_DNA"/>
</dbReference>
<keyword evidence="6 8" id="KW-0472">Membrane</keyword>
<name>K0QZK3_THAOC</name>
<accession>K0QZK3</accession>
<dbReference type="InterPro" id="IPR006043">
    <property type="entry name" value="NCS2"/>
</dbReference>
<feature type="transmembrane region" description="Helical" evidence="8">
    <location>
        <begin position="500"/>
        <end position="518"/>
    </location>
</feature>
<feature type="transmembrane region" description="Helical" evidence="8">
    <location>
        <begin position="145"/>
        <end position="169"/>
    </location>
</feature>
<dbReference type="PANTHER" id="PTHR42810:SF2">
    <property type="entry name" value="PURINE PERMEASE C1399.01C-RELATED"/>
    <property type="match status" value="1"/>
</dbReference>
<protein>
    <recommendedName>
        <fullName evidence="11">Purine permease</fullName>
    </recommendedName>
</protein>
<feature type="transmembrane region" description="Helical" evidence="8">
    <location>
        <begin position="283"/>
        <end position="301"/>
    </location>
</feature>
<keyword evidence="4 8" id="KW-0812">Transmembrane</keyword>
<feature type="transmembrane region" description="Helical" evidence="8">
    <location>
        <begin position="308"/>
        <end position="326"/>
    </location>
</feature>
<keyword evidence="5 8" id="KW-1133">Transmembrane helix</keyword>
<evidence type="ECO:0000256" key="3">
    <source>
        <dbReference type="ARBA" id="ARBA00022448"/>
    </source>
</evidence>
<dbReference type="NCBIfam" id="TIGR00801">
    <property type="entry name" value="ncs2"/>
    <property type="match status" value="1"/>
</dbReference>